<dbReference type="Pfam" id="PF20495">
    <property type="entry name" value="DUF6727"/>
    <property type="match status" value="1"/>
</dbReference>
<dbReference type="InterPro" id="IPR046614">
    <property type="entry name" value="DUF6727"/>
</dbReference>
<feature type="chain" id="PRO_5002844995" evidence="1">
    <location>
        <begin position="23"/>
        <end position="179"/>
    </location>
</feature>
<dbReference type="AlphaFoldDB" id="B6JZD4"/>
<keyword evidence="4" id="KW-1185">Reference proteome</keyword>
<evidence type="ECO:0000313" key="4">
    <source>
        <dbReference type="Proteomes" id="UP000001744"/>
    </source>
</evidence>
<evidence type="ECO:0000313" key="3">
    <source>
        <dbReference type="JaponicusDB" id="SJAG_01965"/>
    </source>
</evidence>
<keyword evidence="1" id="KW-0732">Signal</keyword>
<dbReference type="EMBL" id="KE651168">
    <property type="protein sequence ID" value="EEB06902.1"/>
    <property type="molecule type" value="Genomic_DNA"/>
</dbReference>
<dbReference type="JaponicusDB" id="SJAG_01965">
    <property type="gene designation" value="pll16"/>
</dbReference>
<reference evidence="2 4" key="1">
    <citation type="journal article" date="2011" name="Science">
        <title>Comparative functional genomics of the fission yeasts.</title>
        <authorList>
            <person name="Rhind N."/>
            <person name="Chen Z."/>
            <person name="Yassour M."/>
            <person name="Thompson D.A."/>
            <person name="Haas B.J."/>
            <person name="Habib N."/>
            <person name="Wapinski I."/>
            <person name="Roy S."/>
            <person name="Lin M.F."/>
            <person name="Heiman D.I."/>
            <person name="Young S.K."/>
            <person name="Furuya K."/>
            <person name="Guo Y."/>
            <person name="Pidoux A."/>
            <person name="Chen H.M."/>
            <person name="Robbertse B."/>
            <person name="Goldberg J.M."/>
            <person name="Aoki K."/>
            <person name="Bayne E.H."/>
            <person name="Berlin A.M."/>
            <person name="Desjardins C.A."/>
            <person name="Dobbs E."/>
            <person name="Dukaj L."/>
            <person name="Fan L."/>
            <person name="FitzGerald M.G."/>
            <person name="French C."/>
            <person name="Gujja S."/>
            <person name="Hansen K."/>
            <person name="Keifenheim D."/>
            <person name="Levin J.Z."/>
            <person name="Mosher R.A."/>
            <person name="Mueller C.A."/>
            <person name="Pfiffner J."/>
            <person name="Priest M."/>
            <person name="Russ C."/>
            <person name="Smialowska A."/>
            <person name="Swoboda P."/>
            <person name="Sykes S.M."/>
            <person name="Vaughn M."/>
            <person name="Vengrova S."/>
            <person name="Yoder R."/>
            <person name="Zeng Q."/>
            <person name="Allshire R."/>
            <person name="Baulcombe D."/>
            <person name="Birren B.W."/>
            <person name="Brown W."/>
            <person name="Ekwall K."/>
            <person name="Kellis M."/>
            <person name="Leatherwood J."/>
            <person name="Levin H."/>
            <person name="Margalit H."/>
            <person name="Martienssen R."/>
            <person name="Nieduszynski C.A."/>
            <person name="Spatafora J.W."/>
            <person name="Friedman N."/>
            <person name="Dalgaard J.Z."/>
            <person name="Baumann P."/>
            <person name="Niki H."/>
            <person name="Regev A."/>
            <person name="Nusbaum C."/>
        </authorList>
    </citation>
    <scope>NUCLEOTIDE SEQUENCE [LARGE SCALE GENOMIC DNA]</scope>
    <source>
        <strain evidence="4">yFS275 / FY16936</strain>
    </source>
</reference>
<organism evidence="2 4">
    <name type="scientific">Schizosaccharomyces japonicus (strain yFS275 / FY16936)</name>
    <name type="common">Fission yeast</name>
    <dbReference type="NCBI Taxonomy" id="402676"/>
    <lineage>
        <taxon>Eukaryota</taxon>
        <taxon>Fungi</taxon>
        <taxon>Dikarya</taxon>
        <taxon>Ascomycota</taxon>
        <taxon>Taphrinomycotina</taxon>
        <taxon>Schizosaccharomycetes</taxon>
        <taxon>Schizosaccharomycetales</taxon>
        <taxon>Schizosaccharomycetaceae</taxon>
        <taxon>Schizosaccharomyces</taxon>
    </lineage>
</organism>
<gene>
    <name evidence="3" type="primary">pll16</name>
    <name evidence="2" type="ORF">SJAG_01965</name>
</gene>
<proteinExistence type="predicted"/>
<evidence type="ECO:0000313" key="2">
    <source>
        <dbReference type="EMBL" id="EEB06902.1"/>
    </source>
</evidence>
<dbReference type="GeneID" id="7049958"/>
<name>B6JZD4_SCHJY</name>
<evidence type="ECO:0000256" key="1">
    <source>
        <dbReference type="SAM" id="SignalP"/>
    </source>
</evidence>
<protein>
    <submittedName>
        <fullName evidence="2">Uncharacterized protein</fullName>
    </submittedName>
</protein>
<dbReference type="RefSeq" id="XP_002173195.1">
    <property type="nucleotide sequence ID" value="XM_002173159.2"/>
</dbReference>
<dbReference type="HOGENOM" id="CLU_1504295_0_0_1"/>
<dbReference type="VEuPathDB" id="FungiDB:SJAG_01965"/>
<sequence length="179" mass="19632">MLPGFFRHLLVLVLALQASASASFRVDQESKVKCADQSASEDSLASIQVDITGLMRSDYAVIVYKNTSESPVKYNSDVNYGTYQVTENADKVLLNQVYDPLDNISIRGWTVPVSSSGQYCIGTRNTKQSDRKYYIDVTINDNSTVNETTINYMSAASGMRPSVFIALAVALFSVVAVQC</sequence>
<accession>B6JZD4</accession>
<dbReference type="Proteomes" id="UP000001744">
    <property type="component" value="Unassembled WGS sequence"/>
</dbReference>
<feature type="signal peptide" evidence="1">
    <location>
        <begin position="1"/>
        <end position="22"/>
    </location>
</feature>